<comment type="caution">
    <text evidence="2">The sequence shown here is derived from an EMBL/GenBank/DDBJ whole genome shotgun (WGS) entry which is preliminary data.</text>
</comment>
<dbReference type="Proteomes" id="UP000216947">
    <property type="component" value="Unassembled WGS sequence"/>
</dbReference>
<protein>
    <recommendedName>
        <fullName evidence="4">Lipoprotein</fullName>
    </recommendedName>
</protein>
<reference evidence="3" key="1">
    <citation type="submission" date="2017-05" db="EMBL/GenBank/DDBJ databases">
        <title>Complete and WGS of Bordetella genogroups.</title>
        <authorList>
            <person name="Spilker T."/>
            <person name="Lipuma J."/>
        </authorList>
    </citation>
    <scope>NUCLEOTIDE SEQUENCE [LARGE SCALE GENOMIC DNA]</scope>
    <source>
        <strain evidence="3">AU18089</strain>
    </source>
</reference>
<gene>
    <name evidence="2" type="ORF">CAL19_13890</name>
</gene>
<evidence type="ECO:0000313" key="2">
    <source>
        <dbReference type="EMBL" id="OZI18144.1"/>
    </source>
</evidence>
<keyword evidence="1" id="KW-0732">Signal</keyword>
<sequence length="138" mass="14522">MRTVLIFGLALAACLAGGPGARAQAQNEFDQLVATSGATNGAAQACGATPQALASHKEVMLANLRRYAAEFGYSAGQLAPVFEQGRDKGRHMMLDMRQRGVDGCTGVMSGFRQEQAMGYEAMKQAIGEITDGLPEPGR</sequence>
<dbReference type="AlphaFoldDB" id="A0A261QZE9"/>
<evidence type="ECO:0008006" key="4">
    <source>
        <dbReference type="Google" id="ProtNLM"/>
    </source>
</evidence>
<name>A0A261QZE9_9BORD</name>
<keyword evidence="3" id="KW-1185">Reference proteome</keyword>
<evidence type="ECO:0000313" key="3">
    <source>
        <dbReference type="Proteomes" id="UP000216947"/>
    </source>
</evidence>
<organism evidence="2 3">
    <name type="scientific">Bordetella genomosp. 7</name>
    <dbReference type="NCBI Taxonomy" id="1416805"/>
    <lineage>
        <taxon>Bacteria</taxon>
        <taxon>Pseudomonadati</taxon>
        <taxon>Pseudomonadota</taxon>
        <taxon>Betaproteobacteria</taxon>
        <taxon>Burkholderiales</taxon>
        <taxon>Alcaligenaceae</taxon>
        <taxon>Bordetella</taxon>
    </lineage>
</organism>
<dbReference type="EMBL" id="NEVK01000006">
    <property type="protein sequence ID" value="OZI18144.1"/>
    <property type="molecule type" value="Genomic_DNA"/>
</dbReference>
<dbReference type="RefSeq" id="WP_094797081.1">
    <property type="nucleotide sequence ID" value="NZ_NEVK01000006.1"/>
</dbReference>
<evidence type="ECO:0000256" key="1">
    <source>
        <dbReference type="SAM" id="SignalP"/>
    </source>
</evidence>
<proteinExistence type="predicted"/>
<accession>A0A261QZE9</accession>
<feature type="signal peptide" evidence="1">
    <location>
        <begin position="1"/>
        <end position="23"/>
    </location>
</feature>
<feature type="chain" id="PRO_5012266599" description="Lipoprotein" evidence="1">
    <location>
        <begin position="24"/>
        <end position="138"/>
    </location>
</feature>